<comment type="caution">
    <text evidence="1">The sequence shown here is derived from an EMBL/GenBank/DDBJ whole genome shotgun (WGS) entry which is preliminary data.</text>
</comment>
<dbReference type="OrthoDB" id="1014067at2"/>
<dbReference type="Proteomes" id="UP000030125">
    <property type="component" value="Unassembled WGS sequence"/>
</dbReference>
<evidence type="ECO:0000313" key="2">
    <source>
        <dbReference type="Proteomes" id="UP000030125"/>
    </source>
</evidence>
<dbReference type="EMBL" id="JQJD01000054">
    <property type="protein sequence ID" value="KGN79034.1"/>
    <property type="molecule type" value="Genomic_DNA"/>
</dbReference>
<dbReference type="RefSeq" id="WP_036852535.1">
    <property type="nucleotide sequence ID" value="NZ_JQJD01000054.1"/>
</dbReference>
<gene>
    <name evidence="1" type="ORF">HQ35_08670</name>
</gene>
<evidence type="ECO:0000313" key="1">
    <source>
        <dbReference type="EMBL" id="KGN79034.1"/>
    </source>
</evidence>
<dbReference type="AlphaFoldDB" id="A0A0A2ERP1"/>
<keyword evidence="2" id="KW-1185">Reference proteome</keyword>
<evidence type="ECO:0008006" key="3">
    <source>
        <dbReference type="Google" id="ProtNLM"/>
    </source>
</evidence>
<organism evidence="1 2">
    <name type="scientific">Porphyromonas cangingivalis</name>
    <dbReference type="NCBI Taxonomy" id="36874"/>
    <lineage>
        <taxon>Bacteria</taxon>
        <taxon>Pseudomonadati</taxon>
        <taxon>Bacteroidota</taxon>
        <taxon>Bacteroidia</taxon>
        <taxon>Bacteroidales</taxon>
        <taxon>Porphyromonadaceae</taxon>
        <taxon>Porphyromonas</taxon>
    </lineage>
</organism>
<name>A0A0A2ERP1_PORCN</name>
<accession>A0A0A2ERP1</accession>
<sequence>MKSRLFKYCILIIILSLFTSAKAQESIGLRFFGLSIHPHGETENASIMPLRLDKEAYFVQNLGGILSYELPIYKDFILTKTAVALYSDCAAQLGGFVHLGLRARIFTLGRHSLYGGLGPTLIFRKNWLKIPEYKDPGYFKGGQDAIFQHLFIWYAGDFDYRYKITDRWDLACTFVPGYPDLISLSIGFNYRLR</sequence>
<protein>
    <recommendedName>
        <fullName evidence="3">Outer membrane protein beta-barrel domain-containing protein</fullName>
    </recommendedName>
</protein>
<reference evidence="1 2" key="1">
    <citation type="submission" date="2014-08" db="EMBL/GenBank/DDBJ databases">
        <title>Porphyromonas cangingivalis strain:COT-109_OH1386 Genome sequencing.</title>
        <authorList>
            <person name="Wallis C."/>
            <person name="Deusch O."/>
            <person name="O'Flynn C."/>
            <person name="Davis I."/>
            <person name="Jospin G."/>
            <person name="Darling A.E."/>
            <person name="Coil D.A."/>
            <person name="Alexiev A."/>
            <person name="Horsfall A."/>
            <person name="Kirkwood N."/>
            <person name="Harris S."/>
            <person name="Eisen J.A."/>
        </authorList>
    </citation>
    <scope>NUCLEOTIDE SEQUENCE [LARGE SCALE GENOMIC DNA]</scope>
    <source>
        <strain evidence="2">COT-109 OH1386</strain>
    </source>
</reference>
<proteinExistence type="predicted"/>